<dbReference type="GO" id="GO:0031564">
    <property type="term" value="P:transcription antitermination"/>
    <property type="evidence" value="ECO:0007669"/>
    <property type="project" value="UniProtKB-UniRule"/>
</dbReference>
<gene>
    <name evidence="5" type="primary">nusG</name>
    <name evidence="11" type="ORF">CAL30_06305</name>
    <name evidence="10" type="ORF">HMPREF3182_01220</name>
</gene>
<reference evidence="10" key="2">
    <citation type="submission" date="2016-01" db="EMBL/GenBank/DDBJ databases">
        <authorList>
            <person name="Oliw E.H."/>
        </authorList>
    </citation>
    <scope>NUCLEOTIDE SEQUENCE [LARGE SCALE GENOMIC DNA]</scope>
    <source>
        <strain evidence="10">KA00182</strain>
    </source>
</reference>
<evidence type="ECO:0000313" key="11">
    <source>
        <dbReference type="EMBL" id="PNH21173.1"/>
    </source>
</evidence>
<dbReference type="Pfam" id="PF00467">
    <property type="entry name" value="KOW"/>
    <property type="match status" value="1"/>
</dbReference>
<keyword evidence="3 5" id="KW-0805">Transcription regulation</keyword>
<dbReference type="CDD" id="cd06091">
    <property type="entry name" value="KOW_NusG"/>
    <property type="match status" value="1"/>
</dbReference>
<dbReference type="GO" id="GO:0005829">
    <property type="term" value="C:cytosol"/>
    <property type="evidence" value="ECO:0007669"/>
    <property type="project" value="TreeGrafter"/>
</dbReference>
<dbReference type="Proteomes" id="UP000070160">
    <property type="component" value="Unassembled WGS sequence"/>
</dbReference>
<dbReference type="GO" id="GO:0032784">
    <property type="term" value="P:regulation of DNA-templated transcription elongation"/>
    <property type="evidence" value="ECO:0007669"/>
    <property type="project" value="InterPro"/>
</dbReference>
<dbReference type="PANTHER" id="PTHR30265:SF2">
    <property type="entry name" value="TRANSCRIPTION TERMINATION_ANTITERMINATION PROTEIN NUSG"/>
    <property type="match status" value="1"/>
</dbReference>
<dbReference type="PRINTS" id="PR00338">
    <property type="entry name" value="NUSGTNSCPFCT"/>
</dbReference>
<dbReference type="InterPro" id="IPR036735">
    <property type="entry name" value="NGN_dom_sf"/>
</dbReference>
<dbReference type="CDD" id="cd09891">
    <property type="entry name" value="NGN_Bact_1"/>
    <property type="match status" value="1"/>
</dbReference>
<dbReference type="InterPro" id="IPR005824">
    <property type="entry name" value="KOW"/>
</dbReference>
<keyword evidence="12" id="KW-1185">Reference proteome</keyword>
<dbReference type="SUPFAM" id="SSF82679">
    <property type="entry name" value="N-utilization substance G protein NusG, N-terminal domain"/>
    <property type="match status" value="1"/>
</dbReference>
<dbReference type="EMBL" id="NFMF01000009">
    <property type="protein sequence ID" value="PNH21173.1"/>
    <property type="molecule type" value="Genomic_DNA"/>
</dbReference>
<dbReference type="Proteomes" id="UP000242958">
    <property type="component" value="Unassembled WGS sequence"/>
</dbReference>
<evidence type="ECO:0000256" key="7">
    <source>
        <dbReference type="RuleBase" id="RU000538"/>
    </source>
</evidence>
<dbReference type="HAMAP" id="MF_00948">
    <property type="entry name" value="NusG"/>
    <property type="match status" value="1"/>
</dbReference>
<evidence type="ECO:0000313" key="13">
    <source>
        <dbReference type="Proteomes" id="UP000242958"/>
    </source>
</evidence>
<evidence type="ECO:0000256" key="5">
    <source>
        <dbReference type="HAMAP-Rule" id="MF_00948"/>
    </source>
</evidence>
<dbReference type="STRING" id="1588748.HMPREF3182_01220"/>
<dbReference type="PANTHER" id="PTHR30265">
    <property type="entry name" value="RHO-INTERACTING TRANSCRIPTION TERMINATION FACTOR NUSG"/>
    <property type="match status" value="1"/>
</dbReference>
<evidence type="ECO:0000256" key="2">
    <source>
        <dbReference type="ARBA" id="ARBA00022814"/>
    </source>
</evidence>
<reference evidence="12" key="1">
    <citation type="submission" date="2016-01" db="EMBL/GenBank/DDBJ databases">
        <authorList>
            <person name="Mitreva M."/>
            <person name="Pepin K.H."/>
            <person name="Mihindukulasuriya K.A."/>
            <person name="Fulton R."/>
            <person name="Fronick C."/>
            <person name="O'Laughlin M."/>
            <person name="Miner T."/>
            <person name="Herter B."/>
            <person name="Rosa B.A."/>
            <person name="Cordes M."/>
            <person name="Tomlinson C."/>
            <person name="Wollam A."/>
            <person name="Palsikar V.B."/>
            <person name="Mardis E.R."/>
            <person name="Wilson R.K."/>
        </authorList>
    </citation>
    <scope>NUCLEOTIDE SEQUENCE [LARGE SCALE GENOMIC DNA]</scope>
    <source>
        <strain evidence="12">KA00182</strain>
    </source>
</reference>
<proteinExistence type="inferred from homology"/>
<evidence type="ECO:0000313" key="12">
    <source>
        <dbReference type="Proteomes" id="UP000070160"/>
    </source>
</evidence>
<dbReference type="Pfam" id="PF02357">
    <property type="entry name" value="NusG"/>
    <property type="match status" value="1"/>
</dbReference>
<comment type="function">
    <text evidence="5 7">Participates in transcription elongation, termination and antitermination.</text>
</comment>
<name>A0A134CEC8_9FIRM</name>
<dbReference type="InterPro" id="IPR014722">
    <property type="entry name" value="Rib_uL2_dom2"/>
</dbReference>
<dbReference type="InterPro" id="IPR047050">
    <property type="entry name" value="NGN"/>
</dbReference>
<dbReference type="FunFam" id="3.30.70.940:FF:000002">
    <property type="entry name" value="Transcription termination/antitermination protein NusG"/>
    <property type="match status" value="1"/>
</dbReference>
<dbReference type="NCBIfam" id="TIGR00922">
    <property type="entry name" value="nusG"/>
    <property type="match status" value="1"/>
</dbReference>
<dbReference type="SMART" id="SM00738">
    <property type="entry name" value="NGN"/>
    <property type="match status" value="1"/>
</dbReference>
<dbReference type="AlphaFoldDB" id="A0A134CEC8"/>
<dbReference type="PATRIC" id="fig|1588748.3.peg.1179"/>
<comment type="similarity">
    <text evidence="5 7">Belongs to the NusG family.</text>
</comment>
<keyword evidence="1 5" id="KW-0806">Transcription termination</keyword>
<sequence>MEHEMKWYVIHTYSGYENKVMATLERKVKSMGMENVIHRILVPMEDEVDMKDGKKRIVKRKIFPGYVLVEMEVNDRSWYVVRNTPGVTGFVGSATKPTPLNEAEVKNILKTQGVDEEPKVQISVEIGEQVRITSGPFENFVATVTEINEEKGTIKGLIDMFGRETTVEVDYSQIENNLE</sequence>
<evidence type="ECO:0000256" key="3">
    <source>
        <dbReference type="ARBA" id="ARBA00023015"/>
    </source>
</evidence>
<protein>
    <recommendedName>
        <fullName evidence="5 6">Transcription termination/antitermination protein NusG</fullName>
    </recommendedName>
</protein>
<dbReference type="Gene3D" id="3.30.70.940">
    <property type="entry name" value="NusG, N-terminal domain"/>
    <property type="match status" value="1"/>
</dbReference>
<keyword evidence="2 5" id="KW-0889">Transcription antitermination</keyword>
<dbReference type="RefSeq" id="WP_007393261.1">
    <property type="nucleotide sequence ID" value="NZ_KQ960953.1"/>
</dbReference>
<dbReference type="InterPro" id="IPR006645">
    <property type="entry name" value="NGN-like_dom"/>
</dbReference>
<evidence type="ECO:0000256" key="6">
    <source>
        <dbReference type="NCBIfam" id="TIGR00922"/>
    </source>
</evidence>
<evidence type="ECO:0000259" key="9">
    <source>
        <dbReference type="SMART" id="SM00739"/>
    </source>
</evidence>
<accession>A0A2J8B8U7</accession>
<dbReference type="InterPro" id="IPR043425">
    <property type="entry name" value="NusG-like"/>
</dbReference>
<dbReference type="GO" id="GO:0006353">
    <property type="term" value="P:DNA-templated transcription termination"/>
    <property type="evidence" value="ECO:0007669"/>
    <property type="project" value="UniProtKB-UniRule"/>
</dbReference>
<feature type="domain" description="NusG-like N-terminal" evidence="8">
    <location>
        <begin position="4"/>
        <end position="112"/>
    </location>
</feature>
<reference evidence="11 13" key="3">
    <citation type="submission" date="2017-05" db="EMBL/GenBank/DDBJ databases">
        <authorList>
            <person name="Song R."/>
            <person name="Chenine A.L."/>
            <person name="Ruprecht R.M."/>
        </authorList>
    </citation>
    <scope>NUCLEOTIDE SEQUENCE [LARGE SCALE GENOMIC DNA]</scope>
    <source>
        <strain evidence="11 13">KA00229</strain>
    </source>
</reference>
<evidence type="ECO:0000256" key="1">
    <source>
        <dbReference type="ARBA" id="ARBA00022472"/>
    </source>
</evidence>
<evidence type="ECO:0000313" key="10">
    <source>
        <dbReference type="EMBL" id="KXB90467.1"/>
    </source>
</evidence>
<accession>A0A134CEC8</accession>
<dbReference type="InterPro" id="IPR008991">
    <property type="entry name" value="Translation_prot_SH3-like_sf"/>
</dbReference>
<organism evidence="10 12">
    <name type="scientific">Megasphaera hutchinsoni</name>
    <dbReference type="NCBI Taxonomy" id="1588748"/>
    <lineage>
        <taxon>Bacteria</taxon>
        <taxon>Bacillati</taxon>
        <taxon>Bacillota</taxon>
        <taxon>Negativicutes</taxon>
        <taxon>Veillonellales</taxon>
        <taxon>Veillonellaceae</taxon>
        <taxon>Megasphaera</taxon>
    </lineage>
</organism>
<evidence type="ECO:0000256" key="4">
    <source>
        <dbReference type="ARBA" id="ARBA00023163"/>
    </source>
</evidence>
<dbReference type="EMBL" id="LSDT01000046">
    <property type="protein sequence ID" value="KXB90467.1"/>
    <property type="molecule type" value="Genomic_DNA"/>
</dbReference>
<comment type="caution">
    <text evidence="10">The sequence shown here is derived from an EMBL/GenBank/DDBJ whole genome shotgun (WGS) entry which is preliminary data.</text>
</comment>
<dbReference type="FunFam" id="2.30.30.30:FF:000002">
    <property type="entry name" value="Transcription termination/antitermination factor NusG"/>
    <property type="match status" value="1"/>
</dbReference>
<dbReference type="InterPro" id="IPR001062">
    <property type="entry name" value="Transcrpt_antiterm_NusG"/>
</dbReference>
<dbReference type="SMART" id="SM00739">
    <property type="entry name" value="KOW"/>
    <property type="match status" value="1"/>
</dbReference>
<dbReference type="Gene3D" id="2.30.30.30">
    <property type="match status" value="1"/>
</dbReference>
<dbReference type="GO" id="GO:0006354">
    <property type="term" value="P:DNA-templated transcription elongation"/>
    <property type="evidence" value="ECO:0007669"/>
    <property type="project" value="UniProtKB-UniRule"/>
</dbReference>
<keyword evidence="4 5" id="KW-0804">Transcription</keyword>
<dbReference type="SUPFAM" id="SSF50104">
    <property type="entry name" value="Translation proteins SH3-like domain"/>
    <property type="match status" value="1"/>
</dbReference>
<feature type="domain" description="KOW" evidence="9">
    <location>
        <begin position="123"/>
        <end position="150"/>
    </location>
</feature>
<evidence type="ECO:0000259" key="8">
    <source>
        <dbReference type="SMART" id="SM00738"/>
    </source>
</evidence>